<keyword evidence="2" id="KW-1185">Reference proteome</keyword>
<reference evidence="1" key="1">
    <citation type="submission" date="2024-12" db="EMBL/GenBank/DDBJ databases">
        <authorList>
            <person name="Wu N."/>
        </authorList>
    </citation>
    <scope>NUCLEOTIDE SEQUENCE</scope>
    <source>
        <strain evidence="1">P15</strain>
    </source>
</reference>
<evidence type="ECO:0000313" key="2">
    <source>
        <dbReference type="Proteomes" id="UP001631969"/>
    </source>
</evidence>
<dbReference type="Proteomes" id="UP001631969">
    <property type="component" value="Unassembled WGS sequence"/>
</dbReference>
<accession>A0ACC7NV26</accession>
<protein>
    <submittedName>
        <fullName evidence="1">Glycoside hydrolase family 105 protein</fullName>
    </submittedName>
</protein>
<dbReference type="EMBL" id="JBJURJ010000005">
    <property type="protein sequence ID" value="MFM9328558.1"/>
    <property type="molecule type" value="Genomic_DNA"/>
</dbReference>
<evidence type="ECO:0000313" key="1">
    <source>
        <dbReference type="EMBL" id="MFM9328558.1"/>
    </source>
</evidence>
<proteinExistence type="predicted"/>
<sequence length="368" mass="42052">MELLKGWSVRMAENQLKRMPRVKDKWHYVDGVVYKGLEQIYGNTGDDRYLRYIQDNMDMFVQEDGSIRGYDPHEHNIDHINNGKAILFLYRQTGARKYREAAYLLRDQLRTHPRTSEGGFWHKAVYPHQMWLDGLYMGAPFYAEFARLFGEPEVFDDVANQLLLAREHLRDEASGLYYHAWDERREQPWADPETGLSPHFWGRAVGWYAMAVVDVLDNLPAGHKDRQGIISIFNGLADALLKVQDPESGVWWQVLDQGTREGNYVEASASCMIVYALLKAIRLGVLSETYRASAEKGYAGILNKFVITRKDGLVHLIRNCAVAGLGGYNPGQPYRDGSFAYYISEPIVTDDHKGIGAFLLAAAEYDRM</sequence>
<gene>
    <name evidence="1" type="ORF">ACI1P1_09685</name>
</gene>
<comment type="caution">
    <text evidence="1">The sequence shown here is derived from an EMBL/GenBank/DDBJ whole genome shotgun (WGS) entry which is preliminary data.</text>
</comment>
<organism evidence="1 2">
    <name type="scientific">Paenibacillus mesotrionivorans</name>
    <dbReference type="NCBI Taxonomy" id="3160968"/>
    <lineage>
        <taxon>Bacteria</taxon>
        <taxon>Bacillati</taxon>
        <taxon>Bacillota</taxon>
        <taxon>Bacilli</taxon>
        <taxon>Bacillales</taxon>
        <taxon>Paenibacillaceae</taxon>
        <taxon>Paenibacillus</taxon>
    </lineage>
</organism>
<keyword evidence="1" id="KW-0378">Hydrolase</keyword>
<name>A0ACC7NV26_9BACL</name>